<dbReference type="SMART" id="SM00409">
    <property type="entry name" value="IG"/>
    <property type="match status" value="1"/>
</dbReference>
<evidence type="ECO:0000256" key="6">
    <source>
        <dbReference type="ARBA" id="ARBA00023157"/>
    </source>
</evidence>
<name>A0A8C8VFP4_9SAUR</name>
<evidence type="ECO:0000256" key="9">
    <source>
        <dbReference type="SAM" id="SignalP"/>
    </source>
</evidence>
<feature type="signal peptide" evidence="9">
    <location>
        <begin position="1"/>
        <end position="21"/>
    </location>
</feature>
<evidence type="ECO:0000259" key="10">
    <source>
        <dbReference type="PROSITE" id="PS50835"/>
    </source>
</evidence>
<evidence type="ECO:0000256" key="4">
    <source>
        <dbReference type="ARBA" id="ARBA00022989"/>
    </source>
</evidence>
<comment type="subcellular location">
    <subcellularLocation>
        <location evidence="1">Membrane</location>
        <topology evidence="1">Single-pass type I membrane protein</topology>
    </subcellularLocation>
</comment>
<dbReference type="InterPro" id="IPR013783">
    <property type="entry name" value="Ig-like_fold"/>
</dbReference>
<evidence type="ECO:0000313" key="11">
    <source>
        <dbReference type="Ensembl" id="ENSPCEP00000004171.1"/>
    </source>
</evidence>
<keyword evidence="5" id="KW-0472">Membrane</keyword>
<proteinExistence type="predicted"/>
<dbReference type="InterPro" id="IPR013106">
    <property type="entry name" value="Ig_V-set"/>
</dbReference>
<keyword evidence="6" id="KW-1015">Disulfide bond</keyword>
<evidence type="ECO:0000256" key="1">
    <source>
        <dbReference type="ARBA" id="ARBA00004479"/>
    </source>
</evidence>
<dbReference type="Ensembl" id="ENSPCET00000004301.1">
    <property type="protein sequence ID" value="ENSPCEP00000004171.1"/>
    <property type="gene ID" value="ENSPCEG00000003343.1"/>
</dbReference>
<organism evidence="11 12">
    <name type="scientific">Pelusios castaneus</name>
    <name type="common">West African mud turtle</name>
    <dbReference type="NCBI Taxonomy" id="367368"/>
    <lineage>
        <taxon>Eukaryota</taxon>
        <taxon>Metazoa</taxon>
        <taxon>Chordata</taxon>
        <taxon>Craniata</taxon>
        <taxon>Vertebrata</taxon>
        <taxon>Euteleostomi</taxon>
        <taxon>Archelosauria</taxon>
        <taxon>Testudinata</taxon>
        <taxon>Testudines</taxon>
        <taxon>Pleurodira</taxon>
        <taxon>Pelomedusidae</taxon>
        <taxon>Pelusios</taxon>
    </lineage>
</organism>
<dbReference type="Pfam" id="PF07686">
    <property type="entry name" value="V-set"/>
    <property type="match status" value="1"/>
</dbReference>
<keyword evidence="8" id="KW-0393">Immunoglobulin domain</keyword>
<reference evidence="11" key="2">
    <citation type="submission" date="2025-09" db="UniProtKB">
        <authorList>
            <consortium name="Ensembl"/>
        </authorList>
    </citation>
    <scope>IDENTIFICATION</scope>
</reference>
<sequence length="164" mass="17820">MYHLLPIWLIFLSCLLLPGSGVQVHQPPELRATLGASVLLNCTFSTALRASKLAVTWVWTGPGGSGETQVYPPLSQVTQQHGRLALDSRSFRDWQDASLHLANLTQHDAGLYRCLIWTSANSSHAGNGTHLSIFGEGPGTPVCGTPKPWGTVEWGMEEGQEEED</sequence>
<feature type="domain" description="Ig-like" evidence="10">
    <location>
        <begin position="18"/>
        <end position="132"/>
    </location>
</feature>
<dbReference type="Proteomes" id="UP000694393">
    <property type="component" value="Unplaced"/>
</dbReference>
<evidence type="ECO:0000256" key="3">
    <source>
        <dbReference type="ARBA" id="ARBA00022729"/>
    </source>
</evidence>
<keyword evidence="12" id="KW-1185">Reference proteome</keyword>
<keyword evidence="3 9" id="KW-0732">Signal</keyword>
<protein>
    <recommendedName>
        <fullName evidence="10">Ig-like domain-containing protein</fullName>
    </recommendedName>
</protein>
<dbReference type="GO" id="GO:0016020">
    <property type="term" value="C:membrane"/>
    <property type="evidence" value="ECO:0007669"/>
    <property type="project" value="UniProtKB-SubCell"/>
</dbReference>
<accession>A0A8C8VFP4</accession>
<dbReference type="SUPFAM" id="SSF48726">
    <property type="entry name" value="Immunoglobulin"/>
    <property type="match status" value="1"/>
</dbReference>
<dbReference type="InterPro" id="IPR036179">
    <property type="entry name" value="Ig-like_dom_sf"/>
</dbReference>
<evidence type="ECO:0000256" key="5">
    <source>
        <dbReference type="ARBA" id="ARBA00023136"/>
    </source>
</evidence>
<keyword evidence="7" id="KW-0325">Glycoprotein</keyword>
<reference evidence="11" key="1">
    <citation type="submission" date="2025-08" db="UniProtKB">
        <authorList>
            <consortium name="Ensembl"/>
        </authorList>
    </citation>
    <scope>IDENTIFICATION</scope>
</reference>
<keyword evidence="2" id="KW-0812">Transmembrane</keyword>
<dbReference type="InterPro" id="IPR003599">
    <property type="entry name" value="Ig_sub"/>
</dbReference>
<evidence type="ECO:0000256" key="8">
    <source>
        <dbReference type="ARBA" id="ARBA00023319"/>
    </source>
</evidence>
<dbReference type="InterPro" id="IPR000920">
    <property type="entry name" value="Myelin_P0-rel"/>
</dbReference>
<keyword evidence="4" id="KW-1133">Transmembrane helix</keyword>
<dbReference type="Gene3D" id="2.60.40.10">
    <property type="entry name" value="Immunoglobulins"/>
    <property type="match status" value="1"/>
</dbReference>
<evidence type="ECO:0000256" key="2">
    <source>
        <dbReference type="ARBA" id="ARBA00022692"/>
    </source>
</evidence>
<dbReference type="PROSITE" id="PS50835">
    <property type="entry name" value="IG_LIKE"/>
    <property type="match status" value="1"/>
</dbReference>
<dbReference type="InterPro" id="IPR007110">
    <property type="entry name" value="Ig-like_dom"/>
</dbReference>
<evidence type="ECO:0000256" key="7">
    <source>
        <dbReference type="ARBA" id="ARBA00023180"/>
    </source>
</evidence>
<dbReference type="PANTHER" id="PTHR13869:SF24">
    <property type="entry name" value="BASEMENT MEMBRANE-SPECIFIC HEPARAN SULFATE PROTEOGLYCAN CORE PROTEIN-LIKE"/>
    <property type="match status" value="1"/>
</dbReference>
<evidence type="ECO:0000313" key="12">
    <source>
        <dbReference type="Proteomes" id="UP000694393"/>
    </source>
</evidence>
<dbReference type="PANTHER" id="PTHR13869">
    <property type="entry name" value="MYELIN P0 RELATED"/>
    <property type="match status" value="1"/>
</dbReference>
<dbReference type="AlphaFoldDB" id="A0A8C8VFP4"/>
<feature type="chain" id="PRO_5034057282" description="Ig-like domain-containing protein" evidence="9">
    <location>
        <begin position="22"/>
        <end position="164"/>
    </location>
</feature>